<organism evidence="1 2">
    <name type="scientific">Cerrena zonata</name>
    <dbReference type="NCBI Taxonomy" id="2478898"/>
    <lineage>
        <taxon>Eukaryota</taxon>
        <taxon>Fungi</taxon>
        <taxon>Dikarya</taxon>
        <taxon>Basidiomycota</taxon>
        <taxon>Agaricomycotina</taxon>
        <taxon>Agaricomycetes</taxon>
        <taxon>Polyporales</taxon>
        <taxon>Cerrenaceae</taxon>
        <taxon>Cerrena</taxon>
    </lineage>
</organism>
<proteinExistence type="predicted"/>
<gene>
    <name evidence="1" type="ORF">QCA50_012390</name>
</gene>
<protein>
    <submittedName>
        <fullName evidence="1">Uncharacterized protein</fullName>
    </submittedName>
</protein>
<evidence type="ECO:0000313" key="2">
    <source>
        <dbReference type="Proteomes" id="UP001385951"/>
    </source>
</evidence>
<reference evidence="1 2" key="1">
    <citation type="submission" date="2022-09" db="EMBL/GenBank/DDBJ databases">
        <authorList>
            <person name="Palmer J.M."/>
        </authorList>
    </citation>
    <scope>NUCLEOTIDE SEQUENCE [LARGE SCALE GENOMIC DNA]</scope>
    <source>
        <strain evidence="1 2">DSM 7382</strain>
    </source>
</reference>
<dbReference type="EMBL" id="JASBNA010000025">
    <property type="protein sequence ID" value="KAK7684443.1"/>
    <property type="molecule type" value="Genomic_DNA"/>
</dbReference>
<name>A0AAW0FS21_9APHY</name>
<sequence length="67" mass="7170">MVDADTRPVFFSHRLEYATGLLSPPSDAGILGSRIDSGFLLGQQQPYLSSTTAIVSLCTALLIQDTI</sequence>
<dbReference type="Proteomes" id="UP001385951">
    <property type="component" value="Unassembled WGS sequence"/>
</dbReference>
<accession>A0AAW0FS21</accession>
<dbReference type="AlphaFoldDB" id="A0AAW0FS21"/>
<evidence type="ECO:0000313" key="1">
    <source>
        <dbReference type="EMBL" id="KAK7684443.1"/>
    </source>
</evidence>
<comment type="caution">
    <text evidence="1">The sequence shown here is derived from an EMBL/GenBank/DDBJ whole genome shotgun (WGS) entry which is preliminary data.</text>
</comment>
<keyword evidence="2" id="KW-1185">Reference proteome</keyword>